<proteinExistence type="predicted"/>
<dbReference type="Proteomes" id="UP001472866">
    <property type="component" value="Chromosome 08"/>
</dbReference>
<gene>
    <name evidence="1" type="ORF">HKI87_08g56010</name>
</gene>
<dbReference type="AlphaFoldDB" id="A0AAX4PCT8"/>
<reference evidence="1 2" key="1">
    <citation type="submission" date="2024-03" db="EMBL/GenBank/DDBJ databases">
        <title>Complete genome sequence of the green alga Chloropicon roscoffensis RCC1871.</title>
        <authorList>
            <person name="Lemieux C."/>
            <person name="Pombert J.-F."/>
            <person name="Otis C."/>
            <person name="Turmel M."/>
        </authorList>
    </citation>
    <scope>NUCLEOTIDE SEQUENCE [LARGE SCALE GENOMIC DNA]</scope>
    <source>
        <strain evidence="1 2">RCC1871</strain>
    </source>
</reference>
<organism evidence="1 2">
    <name type="scientific">Chloropicon roscoffensis</name>
    <dbReference type="NCBI Taxonomy" id="1461544"/>
    <lineage>
        <taxon>Eukaryota</taxon>
        <taxon>Viridiplantae</taxon>
        <taxon>Chlorophyta</taxon>
        <taxon>Chloropicophyceae</taxon>
        <taxon>Chloropicales</taxon>
        <taxon>Chloropicaceae</taxon>
        <taxon>Chloropicon</taxon>
    </lineage>
</organism>
<evidence type="ECO:0000313" key="1">
    <source>
        <dbReference type="EMBL" id="WZN64047.1"/>
    </source>
</evidence>
<keyword evidence="2" id="KW-1185">Reference proteome</keyword>
<protein>
    <submittedName>
        <fullName evidence="1">Uncharacterized protein</fullName>
    </submittedName>
</protein>
<sequence length="239" mass="27442">MTEVMEGPPLTDTEEDHMEEGNWRRAYEVAMPILMPFIQGPEGERVREAMLRESEHEGGRQAAELKVEMIDAVHHLFPCRQDARTFIAGVWQYWRERGEKFLRVREILDEFTDCLNEDYLDGRFGRARRETVDAMVRSLSSLYPSRGEAESVVSSYVEEFMSSRDRTEEVALRALQPFLVGMASPRGLAKRTRAAAVRRLREHADIFPNSRTARACIQNISLSLRGTMHWGDGGCPLQH</sequence>
<evidence type="ECO:0000313" key="2">
    <source>
        <dbReference type="Proteomes" id="UP001472866"/>
    </source>
</evidence>
<accession>A0AAX4PCT8</accession>
<dbReference type="EMBL" id="CP151508">
    <property type="protein sequence ID" value="WZN64047.1"/>
    <property type="molecule type" value="Genomic_DNA"/>
</dbReference>
<name>A0AAX4PCT8_9CHLO</name>